<keyword evidence="8" id="KW-1185">Reference proteome</keyword>
<evidence type="ECO:0000256" key="3">
    <source>
        <dbReference type="ARBA" id="ARBA00022989"/>
    </source>
</evidence>
<gene>
    <name evidence="7" type="ORF">CERSUDRAFT_107352</name>
</gene>
<keyword evidence="2 5" id="KW-0812">Transmembrane</keyword>
<sequence>MSKSVPHLISGAASGFASAVCLQPINVLKTRVQQGSETRYLLTRLRQHVFLRVVHDIVNKEGPAALWCGTTVTLFRNVPSVSFYFAGLNYARSALAKLPSFAIVPVPATVLAQAQKGSVLPKLTGEGNLLAGAATRAVVSVAMNPFTVLKARYESNLYSYKSLFGALRDLARAGPAELFRGVVPSTLRDAPFAGISVVVYEQSKAKMTGYFTPTFSTHYMIIHGCSGMVAGTVATLATNPFDIVKTKVQVDREHRYQGLIQTASLIWRQRGISGFFDGAALRMTRKPLSQAIGWAVYEGVLMLIHA</sequence>
<evidence type="ECO:0000256" key="4">
    <source>
        <dbReference type="ARBA" id="ARBA00023136"/>
    </source>
</evidence>
<evidence type="ECO:0000256" key="6">
    <source>
        <dbReference type="RuleBase" id="RU000488"/>
    </source>
</evidence>
<name>M2QCJ9_CERS8</name>
<dbReference type="InterPro" id="IPR023395">
    <property type="entry name" value="MCP_dom_sf"/>
</dbReference>
<dbReference type="InterPro" id="IPR018108">
    <property type="entry name" value="MCP_transmembrane"/>
</dbReference>
<feature type="repeat" description="Solcar" evidence="5">
    <location>
        <begin position="123"/>
        <end position="206"/>
    </location>
</feature>
<evidence type="ECO:0000313" key="7">
    <source>
        <dbReference type="EMBL" id="EMD34743.1"/>
    </source>
</evidence>
<keyword evidence="3" id="KW-1133">Transmembrane helix</keyword>
<dbReference type="SUPFAM" id="SSF103506">
    <property type="entry name" value="Mitochondrial carrier"/>
    <property type="match status" value="1"/>
</dbReference>
<keyword evidence="4 5" id="KW-0472">Membrane</keyword>
<feature type="repeat" description="Solcar" evidence="5">
    <location>
        <begin position="2"/>
        <end position="94"/>
    </location>
</feature>
<feature type="repeat" description="Solcar" evidence="5">
    <location>
        <begin position="218"/>
        <end position="303"/>
    </location>
</feature>
<dbReference type="PANTHER" id="PTHR46181">
    <property type="entry name" value="MITOCHONDRIAL GLYCINE TRANSPORTER"/>
    <property type="match status" value="1"/>
</dbReference>
<dbReference type="Gene3D" id="1.50.40.10">
    <property type="entry name" value="Mitochondrial carrier domain"/>
    <property type="match status" value="2"/>
</dbReference>
<dbReference type="EMBL" id="KB445802">
    <property type="protein sequence ID" value="EMD34743.1"/>
    <property type="molecule type" value="Genomic_DNA"/>
</dbReference>
<proteinExistence type="inferred from homology"/>
<comment type="similarity">
    <text evidence="6">Belongs to the mitochondrial carrier (TC 2.A.29) family.</text>
</comment>
<dbReference type="Proteomes" id="UP000016930">
    <property type="component" value="Unassembled WGS sequence"/>
</dbReference>
<dbReference type="PANTHER" id="PTHR46181:SF3">
    <property type="entry name" value="MITOCHONDRIAL GLYCINE TRANSPORTER"/>
    <property type="match status" value="1"/>
</dbReference>
<dbReference type="Pfam" id="PF00153">
    <property type="entry name" value="Mito_carr"/>
    <property type="match status" value="3"/>
</dbReference>
<accession>M2QCJ9</accession>
<dbReference type="GO" id="GO:0016020">
    <property type="term" value="C:membrane"/>
    <property type="evidence" value="ECO:0007669"/>
    <property type="project" value="UniProtKB-SubCell"/>
</dbReference>
<protein>
    <recommendedName>
        <fullName evidence="9">Solute carrier family 25 member 38 homolog</fullName>
    </recommendedName>
</protein>
<reference evidence="7 8" key="1">
    <citation type="journal article" date="2012" name="Proc. Natl. Acad. Sci. U.S.A.">
        <title>Comparative genomics of Ceriporiopsis subvermispora and Phanerochaete chrysosporium provide insight into selective ligninolysis.</title>
        <authorList>
            <person name="Fernandez-Fueyo E."/>
            <person name="Ruiz-Duenas F.J."/>
            <person name="Ferreira P."/>
            <person name="Floudas D."/>
            <person name="Hibbett D.S."/>
            <person name="Canessa P."/>
            <person name="Larrondo L.F."/>
            <person name="James T.Y."/>
            <person name="Seelenfreund D."/>
            <person name="Lobos S."/>
            <person name="Polanco R."/>
            <person name="Tello M."/>
            <person name="Honda Y."/>
            <person name="Watanabe T."/>
            <person name="Watanabe T."/>
            <person name="Ryu J.S."/>
            <person name="Kubicek C.P."/>
            <person name="Schmoll M."/>
            <person name="Gaskell J."/>
            <person name="Hammel K.E."/>
            <person name="St John F.J."/>
            <person name="Vanden Wymelenberg A."/>
            <person name="Sabat G."/>
            <person name="Splinter BonDurant S."/>
            <person name="Syed K."/>
            <person name="Yadav J.S."/>
            <person name="Doddapaneni H."/>
            <person name="Subramanian V."/>
            <person name="Lavin J.L."/>
            <person name="Oguiza J.A."/>
            <person name="Perez G."/>
            <person name="Pisabarro A.G."/>
            <person name="Ramirez L."/>
            <person name="Santoyo F."/>
            <person name="Master E."/>
            <person name="Coutinho P.M."/>
            <person name="Henrissat B."/>
            <person name="Lombard V."/>
            <person name="Magnuson J.K."/>
            <person name="Kuees U."/>
            <person name="Hori C."/>
            <person name="Igarashi K."/>
            <person name="Samejima M."/>
            <person name="Held B.W."/>
            <person name="Barry K.W."/>
            <person name="LaButti K.M."/>
            <person name="Lapidus A."/>
            <person name="Lindquist E.A."/>
            <person name="Lucas S.M."/>
            <person name="Riley R."/>
            <person name="Salamov A.A."/>
            <person name="Hoffmeister D."/>
            <person name="Schwenk D."/>
            <person name="Hadar Y."/>
            <person name="Yarden O."/>
            <person name="de Vries R.P."/>
            <person name="Wiebenga A."/>
            <person name="Stenlid J."/>
            <person name="Eastwood D."/>
            <person name="Grigoriev I.V."/>
            <person name="Berka R.M."/>
            <person name="Blanchette R.A."/>
            <person name="Kersten P."/>
            <person name="Martinez A.T."/>
            <person name="Vicuna R."/>
            <person name="Cullen D."/>
        </authorList>
    </citation>
    <scope>NUCLEOTIDE SEQUENCE [LARGE SCALE GENOMIC DNA]</scope>
    <source>
        <strain evidence="7 8">B</strain>
    </source>
</reference>
<evidence type="ECO:0000256" key="5">
    <source>
        <dbReference type="PROSITE-ProRule" id="PRU00282"/>
    </source>
</evidence>
<evidence type="ECO:0000313" key="8">
    <source>
        <dbReference type="Proteomes" id="UP000016930"/>
    </source>
</evidence>
<evidence type="ECO:0000256" key="1">
    <source>
        <dbReference type="ARBA" id="ARBA00004141"/>
    </source>
</evidence>
<keyword evidence="6" id="KW-0813">Transport</keyword>
<evidence type="ECO:0008006" key="9">
    <source>
        <dbReference type="Google" id="ProtNLM"/>
    </source>
</evidence>
<dbReference type="HOGENOM" id="CLU_015166_0_3_1"/>
<dbReference type="PROSITE" id="PS50920">
    <property type="entry name" value="SOLCAR"/>
    <property type="match status" value="3"/>
</dbReference>
<organism evidence="7 8">
    <name type="scientific">Ceriporiopsis subvermispora (strain B)</name>
    <name type="common">White-rot fungus</name>
    <name type="synonym">Gelatoporia subvermispora</name>
    <dbReference type="NCBI Taxonomy" id="914234"/>
    <lineage>
        <taxon>Eukaryota</taxon>
        <taxon>Fungi</taxon>
        <taxon>Dikarya</taxon>
        <taxon>Basidiomycota</taxon>
        <taxon>Agaricomycotina</taxon>
        <taxon>Agaricomycetes</taxon>
        <taxon>Polyporales</taxon>
        <taxon>Gelatoporiaceae</taxon>
        <taxon>Gelatoporia</taxon>
    </lineage>
</organism>
<dbReference type="AlphaFoldDB" id="M2QCJ9"/>
<dbReference type="GO" id="GO:1904983">
    <property type="term" value="P:glycine import into mitochondrion"/>
    <property type="evidence" value="ECO:0007669"/>
    <property type="project" value="TreeGrafter"/>
</dbReference>
<evidence type="ECO:0000256" key="2">
    <source>
        <dbReference type="ARBA" id="ARBA00022692"/>
    </source>
</evidence>
<dbReference type="GO" id="GO:0005739">
    <property type="term" value="C:mitochondrion"/>
    <property type="evidence" value="ECO:0007669"/>
    <property type="project" value="TreeGrafter"/>
</dbReference>
<comment type="subcellular location">
    <subcellularLocation>
        <location evidence="1">Membrane</location>
        <topology evidence="1">Multi-pass membrane protein</topology>
    </subcellularLocation>
</comment>
<dbReference type="GO" id="GO:0015187">
    <property type="term" value="F:glycine transmembrane transporter activity"/>
    <property type="evidence" value="ECO:0007669"/>
    <property type="project" value="TreeGrafter"/>
</dbReference>
<dbReference type="OrthoDB" id="1924968at2759"/>